<keyword evidence="2" id="KW-1185">Reference proteome</keyword>
<evidence type="ECO:0000313" key="1">
    <source>
        <dbReference type="EMBL" id="KAJ9120968.1"/>
    </source>
</evidence>
<sequence>MVLSQVSSTNSNLFCFLVKPDNIYISIYESNSSDGTQELLKAFALVLAARGVRHRIICGSEKRQWGELNSVERIQFLKGVRNKALEPLASLDPLVRLDDAQRWQSGRTLFLNDILFDWKDAVKLLNDRTDDGHEFDMICGIDYGPVGLYDTWVIRDQCGRWVRNEWPYFRDPVAIERMRENRPVNVATCWNGIVVLATKLIYRPELEEASITLDEHVHPLFKRGAMVDNPTDPSSLHSPPASLPISFRVALNPECNHSECFLFSYDIHRVYPSKERPPRVAVDPLVKVAYEERWYALEKEIMDMPRVKWWLELMHTGPLWRIQLDAWRKKEFWKDGCTWFGLNIPEHCSAQIE</sequence>
<dbReference type="EMBL" id="JASBWV010000019">
    <property type="protein sequence ID" value="KAJ9120968.1"/>
    <property type="molecule type" value="Genomic_DNA"/>
</dbReference>
<name>A0ACC2XAC5_9TREE</name>
<gene>
    <name evidence="1" type="ORF">QFC24_004948</name>
</gene>
<comment type="caution">
    <text evidence="1">The sequence shown here is derived from an EMBL/GenBank/DDBJ whole genome shotgun (WGS) entry which is preliminary data.</text>
</comment>
<dbReference type="Proteomes" id="UP001234202">
    <property type="component" value="Unassembled WGS sequence"/>
</dbReference>
<evidence type="ECO:0000313" key="2">
    <source>
        <dbReference type="Proteomes" id="UP001234202"/>
    </source>
</evidence>
<proteinExistence type="predicted"/>
<organism evidence="1 2">
    <name type="scientific">Naganishia onofrii</name>
    <dbReference type="NCBI Taxonomy" id="1851511"/>
    <lineage>
        <taxon>Eukaryota</taxon>
        <taxon>Fungi</taxon>
        <taxon>Dikarya</taxon>
        <taxon>Basidiomycota</taxon>
        <taxon>Agaricomycotina</taxon>
        <taxon>Tremellomycetes</taxon>
        <taxon>Filobasidiales</taxon>
        <taxon>Filobasidiaceae</taxon>
        <taxon>Naganishia</taxon>
    </lineage>
</organism>
<reference evidence="1" key="1">
    <citation type="submission" date="2023-04" db="EMBL/GenBank/DDBJ databases">
        <title>Draft Genome sequencing of Naganishia species isolated from polar environments using Oxford Nanopore Technology.</title>
        <authorList>
            <person name="Leo P."/>
            <person name="Venkateswaran K."/>
        </authorList>
    </citation>
    <scope>NUCLEOTIDE SEQUENCE</scope>
    <source>
        <strain evidence="1">DBVPG 5303</strain>
    </source>
</reference>
<accession>A0ACC2XAC5</accession>
<protein>
    <submittedName>
        <fullName evidence="1">Uncharacterized protein</fullName>
    </submittedName>
</protein>